<evidence type="ECO:0000313" key="3">
    <source>
        <dbReference type="Proteomes" id="UP000652761"/>
    </source>
</evidence>
<dbReference type="Proteomes" id="UP000652761">
    <property type="component" value="Unassembled WGS sequence"/>
</dbReference>
<comment type="caution">
    <text evidence="2">The sequence shown here is derived from an EMBL/GenBank/DDBJ whole genome shotgun (WGS) entry which is preliminary data.</text>
</comment>
<evidence type="ECO:0000256" key="1">
    <source>
        <dbReference type="SAM" id="MobiDB-lite"/>
    </source>
</evidence>
<dbReference type="EMBL" id="NMUH01002898">
    <property type="protein sequence ID" value="MQM02672.1"/>
    <property type="molecule type" value="Genomic_DNA"/>
</dbReference>
<keyword evidence="3" id="KW-1185">Reference proteome</keyword>
<sequence length="217" mass="24181">MEAAEAQTASGLRRRHRPCRLQEGDRGGVALPVRRRHRVCRLQASRGFRRLFFWEPPRNGRNTTHGGGEHAYHARNSLNTQTTLKHPKNMDSMLGGKPHSHEHGVLTLPKPQSHENHGLDGEGIMLRAKESGVPTSTRRTHPLGPSRRFGCLLLARHGTNTTPARTERHPPQHGHLNTGEAPQNRRKTSRGEEKERGKGEARERGKGLGARALSPQS</sequence>
<accession>A0A843VYZ8</accession>
<protein>
    <submittedName>
        <fullName evidence="2">Uncharacterized protein</fullName>
    </submittedName>
</protein>
<dbReference type="AlphaFoldDB" id="A0A843VYZ8"/>
<organism evidence="2 3">
    <name type="scientific">Colocasia esculenta</name>
    <name type="common">Wild taro</name>
    <name type="synonym">Arum esculentum</name>
    <dbReference type="NCBI Taxonomy" id="4460"/>
    <lineage>
        <taxon>Eukaryota</taxon>
        <taxon>Viridiplantae</taxon>
        <taxon>Streptophyta</taxon>
        <taxon>Embryophyta</taxon>
        <taxon>Tracheophyta</taxon>
        <taxon>Spermatophyta</taxon>
        <taxon>Magnoliopsida</taxon>
        <taxon>Liliopsida</taxon>
        <taxon>Araceae</taxon>
        <taxon>Aroideae</taxon>
        <taxon>Colocasieae</taxon>
        <taxon>Colocasia</taxon>
    </lineage>
</organism>
<proteinExistence type="predicted"/>
<feature type="compositionally biased region" description="Basic and acidic residues" evidence="1">
    <location>
        <begin position="189"/>
        <end position="206"/>
    </location>
</feature>
<gene>
    <name evidence="2" type="ORF">Taro_035440</name>
</gene>
<reference evidence="2" key="1">
    <citation type="submission" date="2017-07" db="EMBL/GenBank/DDBJ databases">
        <title>Taro Niue Genome Assembly and Annotation.</title>
        <authorList>
            <person name="Atibalentja N."/>
            <person name="Keating K."/>
            <person name="Fields C.J."/>
        </authorList>
    </citation>
    <scope>NUCLEOTIDE SEQUENCE</scope>
    <source>
        <strain evidence="2">Niue_2</strain>
        <tissue evidence="2">Leaf</tissue>
    </source>
</reference>
<feature type="region of interest" description="Disordered" evidence="1">
    <location>
        <begin position="160"/>
        <end position="217"/>
    </location>
</feature>
<evidence type="ECO:0000313" key="2">
    <source>
        <dbReference type="EMBL" id="MQM02672.1"/>
    </source>
</evidence>
<feature type="region of interest" description="Disordered" evidence="1">
    <location>
        <begin position="1"/>
        <end position="25"/>
    </location>
</feature>
<name>A0A843VYZ8_COLES</name>